<evidence type="ECO:0000259" key="6">
    <source>
        <dbReference type="Pfam" id="PF10502"/>
    </source>
</evidence>
<protein>
    <submittedName>
        <fullName evidence="7">Conjugative transfer signal peptidase TraF</fullName>
    </submittedName>
</protein>
<dbReference type="Proteomes" id="UP000824150">
    <property type="component" value="Unassembled WGS sequence"/>
</dbReference>
<dbReference type="NCBIfam" id="TIGR02771">
    <property type="entry name" value="TraF_Ti"/>
    <property type="match status" value="1"/>
</dbReference>
<comment type="subcellular location">
    <subcellularLocation>
        <location evidence="1">Periplasm</location>
    </subcellularLocation>
</comment>
<dbReference type="AlphaFoldDB" id="A0A9E2NRY9"/>
<dbReference type="Gene3D" id="2.10.109.10">
    <property type="entry name" value="Umud Fragment, subunit A"/>
    <property type="match status" value="1"/>
</dbReference>
<evidence type="ECO:0000256" key="3">
    <source>
        <dbReference type="ARBA" id="ARBA00022729"/>
    </source>
</evidence>
<accession>A0A9E2NRY9</accession>
<dbReference type="GO" id="GO:0004252">
    <property type="term" value="F:serine-type endopeptidase activity"/>
    <property type="evidence" value="ECO:0007669"/>
    <property type="project" value="InterPro"/>
</dbReference>
<comment type="caution">
    <text evidence="7">The sequence shown here is derived from an EMBL/GenBank/DDBJ whole genome shotgun (WGS) entry which is preliminary data.</text>
</comment>
<proteinExistence type="inferred from homology"/>
<dbReference type="InterPro" id="IPR014139">
    <property type="entry name" value="Peptidase_S26C_TraF"/>
</dbReference>
<dbReference type="Pfam" id="PF10502">
    <property type="entry name" value="Peptidase_S26"/>
    <property type="match status" value="1"/>
</dbReference>
<evidence type="ECO:0000256" key="4">
    <source>
        <dbReference type="ARBA" id="ARBA00022764"/>
    </source>
</evidence>
<sequence length="177" mass="19146">MRLLKSLLFVSAGCLVAALICQFTLHLLQAWVNISASLPYGLYQTSATGAPYARGELILTCLPPPAAQLANERSYVTVGSCTARTAPVGKYIVAIPGDRVEISLQGVRVNGHLLPNSQPSTVDGQGLPLQPAFLHTILQDGEYLLLNPLLQSFDSRYCGIVRAELFVARLKALWVLE</sequence>
<gene>
    <name evidence="7" type="primary">traF</name>
    <name evidence="7" type="ORF">IAA31_02790</name>
</gene>
<dbReference type="GO" id="GO:0042597">
    <property type="term" value="C:periplasmic space"/>
    <property type="evidence" value="ECO:0007669"/>
    <property type="project" value="UniProtKB-SubCell"/>
</dbReference>
<dbReference type="GO" id="GO:0006465">
    <property type="term" value="P:signal peptide processing"/>
    <property type="evidence" value="ECO:0007669"/>
    <property type="project" value="InterPro"/>
</dbReference>
<name>A0A9E2NRY9_9GAMM</name>
<keyword evidence="3" id="KW-0732">Signal</keyword>
<dbReference type="InterPro" id="IPR036286">
    <property type="entry name" value="LexA/Signal_pep-like_sf"/>
</dbReference>
<dbReference type="InterPro" id="IPR019533">
    <property type="entry name" value="Peptidase_S26"/>
</dbReference>
<dbReference type="EMBL" id="JAHLFG010000030">
    <property type="protein sequence ID" value="MBU3826400.1"/>
    <property type="molecule type" value="Genomic_DNA"/>
</dbReference>
<evidence type="ECO:0000256" key="5">
    <source>
        <dbReference type="ARBA" id="ARBA00022971"/>
    </source>
</evidence>
<reference evidence="7" key="1">
    <citation type="journal article" date="2021" name="PeerJ">
        <title>Extensive microbial diversity within the chicken gut microbiome revealed by metagenomics and culture.</title>
        <authorList>
            <person name="Gilroy R."/>
            <person name="Ravi A."/>
            <person name="Getino M."/>
            <person name="Pursley I."/>
            <person name="Horton D.L."/>
            <person name="Alikhan N.F."/>
            <person name="Baker D."/>
            <person name="Gharbi K."/>
            <person name="Hall N."/>
            <person name="Watson M."/>
            <person name="Adriaenssens E.M."/>
            <person name="Foster-Nyarko E."/>
            <person name="Jarju S."/>
            <person name="Secka A."/>
            <person name="Antonio M."/>
            <person name="Oren A."/>
            <person name="Chaudhuri R.R."/>
            <person name="La Ragione R."/>
            <person name="Hildebrand F."/>
            <person name="Pallen M.J."/>
        </authorList>
    </citation>
    <scope>NUCLEOTIDE SEQUENCE</scope>
    <source>
        <strain evidence="7">687</strain>
    </source>
</reference>
<dbReference type="SUPFAM" id="SSF51306">
    <property type="entry name" value="LexA/Signal peptidase"/>
    <property type="match status" value="1"/>
</dbReference>
<evidence type="ECO:0000313" key="7">
    <source>
        <dbReference type="EMBL" id="MBU3826400.1"/>
    </source>
</evidence>
<feature type="domain" description="Peptidase S26" evidence="6">
    <location>
        <begin position="9"/>
        <end position="174"/>
    </location>
</feature>
<evidence type="ECO:0000313" key="8">
    <source>
        <dbReference type="Proteomes" id="UP000824150"/>
    </source>
</evidence>
<keyword evidence="4" id="KW-0574">Periplasm</keyword>
<organism evidence="7 8">
    <name type="scientific">Candidatus Anaerobiospirillum merdipullorum</name>
    <dbReference type="NCBI Taxonomy" id="2838450"/>
    <lineage>
        <taxon>Bacteria</taxon>
        <taxon>Pseudomonadati</taxon>
        <taxon>Pseudomonadota</taxon>
        <taxon>Gammaproteobacteria</taxon>
        <taxon>Aeromonadales</taxon>
        <taxon>Succinivibrionaceae</taxon>
        <taxon>Anaerobiospirillum</taxon>
    </lineage>
</organism>
<evidence type="ECO:0000256" key="2">
    <source>
        <dbReference type="ARBA" id="ARBA00005849"/>
    </source>
</evidence>
<comment type="similarity">
    <text evidence="2">Belongs to the peptidase S26C family.</text>
</comment>
<evidence type="ECO:0000256" key="1">
    <source>
        <dbReference type="ARBA" id="ARBA00004418"/>
    </source>
</evidence>
<keyword evidence="5" id="KW-0184">Conjugation</keyword>
<reference evidence="7" key="2">
    <citation type="submission" date="2021-04" db="EMBL/GenBank/DDBJ databases">
        <authorList>
            <person name="Gilroy R."/>
        </authorList>
    </citation>
    <scope>NUCLEOTIDE SEQUENCE</scope>
    <source>
        <strain evidence="7">687</strain>
    </source>
</reference>